<gene>
    <name evidence="1" type="ORF">LRAMOSA11427</name>
</gene>
<organism evidence="1">
    <name type="scientific">Lichtheimia ramosa</name>
    <dbReference type="NCBI Taxonomy" id="688394"/>
    <lineage>
        <taxon>Eukaryota</taxon>
        <taxon>Fungi</taxon>
        <taxon>Fungi incertae sedis</taxon>
        <taxon>Mucoromycota</taxon>
        <taxon>Mucoromycotina</taxon>
        <taxon>Mucoromycetes</taxon>
        <taxon>Mucorales</taxon>
        <taxon>Lichtheimiaceae</taxon>
        <taxon>Lichtheimia</taxon>
    </lineage>
</organism>
<dbReference type="OrthoDB" id="2379842at2759"/>
<sequence length="159" mass="18620">MLACLQENRELYMKYLPNEFVEIGVIEKALSFALSGEVPDSCPSEYWFVNPGCPQIVADTYKRPVAVYSARFNKNRYGEYCDTPLLFLPLKEPKDKLSPIVMQFVGRDHWSTVKLRRPLTIEWPVIHWPLIDACKAMGDSRDLRKHVWRNLKIKKLPYM</sequence>
<proteinExistence type="predicted"/>
<dbReference type="AlphaFoldDB" id="A0A077WTL3"/>
<name>A0A077WTL3_9FUNG</name>
<dbReference type="EMBL" id="LK023345">
    <property type="protein sequence ID" value="CDS10941.1"/>
    <property type="molecule type" value="Genomic_DNA"/>
</dbReference>
<reference evidence="1" key="1">
    <citation type="journal article" date="2014" name="Genome Announc.">
        <title>De novo whole-genome sequence and genome annotation of Lichtheimia ramosa.</title>
        <authorList>
            <person name="Linde J."/>
            <person name="Schwartze V."/>
            <person name="Binder U."/>
            <person name="Lass-Florl C."/>
            <person name="Voigt K."/>
            <person name="Horn F."/>
        </authorList>
    </citation>
    <scope>NUCLEOTIDE SEQUENCE</scope>
    <source>
        <strain evidence="1">JMRC FSU:6197</strain>
    </source>
</reference>
<evidence type="ECO:0000313" key="1">
    <source>
        <dbReference type="EMBL" id="CDS10941.1"/>
    </source>
</evidence>
<protein>
    <submittedName>
        <fullName evidence="1">Uncharacterized protein</fullName>
    </submittedName>
</protein>
<accession>A0A077WTL3</accession>